<reference evidence="8 9" key="1">
    <citation type="submission" date="2019-03" db="EMBL/GenBank/DDBJ databases">
        <title>Genomic Encyclopedia of Type Strains, Phase IV (KMG-IV): sequencing the most valuable type-strain genomes for metagenomic binning, comparative biology and taxonomic classification.</title>
        <authorList>
            <person name="Goeker M."/>
        </authorList>
    </citation>
    <scope>NUCLEOTIDE SEQUENCE [LARGE SCALE GENOMIC DNA]</scope>
    <source>
        <strain evidence="8 9">DSM 24455</strain>
    </source>
</reference>
<sequence>MDINIIKKRLARERIGILGENTEYTRYSVTIPIVNVGEENHVLFQVRARHLRNQPGEISFPGGKIEEGEGSLNAAIRETSEELGIKNEDIEVIGRTDILITQHNKIIYPYVGYIKDINKINPSRDEVDHVFCVPLKFFLENEPEARGIKLISEIEEEFPYLDFEKKVTYRLLPGRSKIYFYKYDDYIIWGLTAKILYHFIGLIKE</sequence>
<keyword evidence="9" id="KW-1185">Reference proteome</keyword>
<comment type="cofactor">
    <cofactor evidence="2">
        <name>Mg(2+)</name>
        <dbReference type="ChEBI" id="CHEBI:18420"/>
    </cofactor>
</comment>
<comment type="caution">
    <text evidence="8">The sequence shown here is derived from an EMBL/GenBank/DDBJ whole genome shotgun (WGS) entry which is preliminary data.</text>
</comment>
<dbReference type="SUPFAM" id="SSF55811">
    <property type="entry name" value="Nudix"/>
    <property type="match status" value="1"/>
</dbReference>
<accession>A0A4R7KQK8</accession>
<organism evidence="8 9">
    <name type="scientific">Fonticella tunisiensis</name>
    <dbReference type="NCBI Taxonomy" id="1096341"/>
    <lineage>
        <taxon>Bacteria</taxon>
        <taxon>Bacillati</taxon>
        <taxon>Bacillota</taxon>
        <taxon>Clostridia</taxon>
        <taxon>Eubacteriales</taxon>
        <taxon>Clostridiaceae</taxon>
        <taxon>Fonticella</taxon>
    </lineage>
</organism>
<evidence type="ECO:0000256" key="3">
    <source>
        <dbReference type="ARBA" id="ARBA00022723"/>
    </source>
</evidence>
<dbReference type="InterPro" id="IPR015797">
    <property type="entry name" value="NUDIX_hydrolase-like_dom_sf"/>
</dbReference>
<dbReference type="InterPro" id="IPR000086">
    <property type="entry name" value="NUDIX_hydrolase_dom"/>
</dbReference>
<dbReference type="CDD" id="cd03426">
    <property type="entry name" value="NUDIX_CoAse_Nudt7"/>
    <property type="match status" value="1"/>
</dbReference>
<dbReference type="InterPro" id="IPR020084">
    <property type="entry name" value="NUDIX_hydrolase_CS"/>
</dbReference>
<dbReference type="PROSITE" id="PS51462">
    <property type="entry name" value="NUDIX"/>
    <property type="match status" value="1"/>
</dbReference>
<protein>
    <submittedName>
        <fullName evidence="8">NUDIX domain-containing protein</fullName>
    </submittedName>
</protein>
<feature type="domain" description="Nudix hydrolase" evidence="7">
    <location>
        <begin position="24"/>
        <end position="157"/>
    </location>
</feature>
<evidence type="ECO:0000256" key="5">
    <source>
        <dbReference type="ARBA" id="ARBA00022842"/>
    </source>
</evidence>
<dbReference type="PANTHER" id="PTHR12992">
    <property type="entry name" value="NUDIX HYDROLASE"/>
    <property type="match status" value="1"/>
</dbReference>
<keyword evidence="4" id="KW-0378">Hydrolase</keyword>
<dbReference type="PROSITE" id="PS00893">
    <property type="entry name" value="NUDIX_BOX"/>
    <property type="match status" value="1"/>
</dbReference>
<dbReference type="GO" id="GO:0046872">
    <property type="term" value="F:metal ion binding"/>
    <property type="evidence" value="ECO:0007669"/>
    <property type="project" value="UniProtKB-KW"/>
</dbReference>
<dbReference type="OrthoDB" id="9802805at2"/>
<dbReference type="GO" id="GO:0010945">
    <property type="term" value="F:coenzyme A diphosphatase activity"/>
    <property type="evidence" value="ECO:0007669"/>
    <property type="project" value="InterPro"/>
</dbReference>
<proteinExistence type="predicted"/>
<comment type="cofactor">
    <cofactor evidence="1">
        <name>Mn(2+)</name>
        <dbReference type="ChEBI" id="CHEBI:29035"/>
    </cofactor>
</comment>
<evidence type="ECO:0000256" key="4">
    <source>
        <dbReference type="ARBA" id="ARBA00022801"/>
    </source>
</evidence>
<name>A0A4R7KQK8_9CLOT</name>
<keyword evidence="5" id="KW-0460">Magnesium</keyword>
<keyword evidence="3" id="KW-0479">Metal-binding</keyword>
<dbReference type="RefSeq" id="WP_133628148.1">
    <property type="nucleotide sequence ID" value="NZ_SOAZ01000010.1"/>
</dbReference>
<dbReference type="Proteomes" id="UP000295325">
    <property type="component" value="Unassembled WGS sequence"/>
</dbReference>
<evidence type="ECO:0000256" key="6">
    <source>
        <dbReference type="ARBA" id="ARBA00023211"/>
    </source>
</evidence>
<dbReference type="Pfam" id="PF00293">
    <property type="entry name" value="NUDIX"/>
    <property type="match status" value="1"/>
</dbReference>
<dbReference type="AlphaFoldDB" id="A0A4R7KQK8"/>
<dbReference type="EMBL" id="SOAZ01000010">
    <property type="protein sequence ID" value="TDT60974.1"/>
    <property type="molecule type" value="Genomic_DNA"/>
</dbReference>
<dbReference type="Gene3D" id="3.90.79.10">
    <property type="entry name" value="Nucleoside Triphosphate Pyrophosphohydrolase"/>
    <property type="match status" value="1"/>
</dbReference>
<gene>
    <name evidence="8" type="ORF">EDD71_11092</name>
</gene>
<evidence type="ECO:0000256" key="2">
    <source>
        <dbReference type="ARBA" id="ARBA00001946"/>
    </source>
</evidence>
<dbReference type="InterPro" id="IPR045121">
    <property type="entry name" value="CoAse"/>
</dbReference>
<evidence type="ECO:0000259" key="7">
    <source>
        <dbReference type="PROSITE" id="PS51462"/>
    </source>
</evidence>
<evidence type="ECO:0000313" key="9">
    <source>
        <dbReference type="Proteomes" id="UP000295325"/>
    </source>
</evidence>
<keyword evidence="6" id="KW-0464">Manganese</keyword>
<evidence type="ECO:0000256" key="1">
    <source>
        <dbReference type="ARBA" id="ARBA00001936"/>
    </source>
</evidence>
<dbReference type="PANTHER" id="PTHR12992:SF11">
    <property type="entry name" value="MITOCHONDRIAL COENZYME A DIPHOSPHATASE NUDT8"/>
    <property type="match status" value="1"/>
</dbReference>
<evidence type="ECO:0000313" key="8">
    <source>
        <dbReference type="EMBL" id="TDT60974.1"/>
    </source>
</evidence>